<comment type="caution">
    <text evidence="1">The sequence shown here is derived from an EMBL/GenBank/DDBJ whole genome shotgun (WGS) entry which is preliminary data.</text>
</comment>
<dbReference type="Proteomes" id="UP000094527">
    <property type="component" value="Unassembled WGS sequence"/>
</dbReference>
<proteinExistence type="predicted"/>
<dbReference type="OrthoDB" id="6328618at2759"/>
<reference evidence="1 2" key="1">
    <citation type="journal article" date="2016" name="Genome Biol. Evol.">
        <title>Gene Family Evolution Reflects Adaptation to Soil Environmental Stressors in the Genome of the Collembolan Orchesella cincta.</title>
        <authorList>
            <person name="Faddeeva-Vakhrusheva A."/>
            <person name="Derks M.F."/>
            <person name="Anvar S.Y."/>
            <person name="Agamennone V."/>
            <person name="Suring W."/>
            <person name="Smit S."/>
            <person name="van Straalen N.M."/>
            <person name="Roelofs D."/>
        </authorList>
    </citation>
    <scope>NUCLEOTIDE SEQUENCE [LARGE SCALE GENOMIC DNA]</scope>
    <source>
        <tissue evidence="1">Mixed pool</tissue>
    </source>
</reference>
<organism evidence="1 2">
    <name type="scientific">Orchesella cincta</name>
    <name type="common">Springtail</name>
    <name type="synonym">Podura cincta</name>
    <dbReference type="NCBI Taxonomy" id="48709"/>
    <lineage>
        <taxon>Eukaryota</taxon>
        <taxon>Metazoa</taxon>
        <taxon>Ecdysozoa</taxon>
        <taxon>Arthropoda</taxon>
        <taxon>Hexapoda</taxon>
        <taxon>Collembola</taxon>
        <taxon>Entomobryomorpha</taxon>
        <taxon>Entomobryoidea</taxon>
        <taxon>Orchesellidae</taxon>
        <taxon>Orchesellinae</taxon>
        <taxon>Orchesella</taxon>
    </lineage>
</organism>
<evidence type="ECO:0000313" key="2">
    <source>
        <dbReference type="Proteomes" id="UP000094527"/>
    </source>
</evidence>
<dbReference type="EMBL" id="LJIJ01000495">
    <property type="protein sequence ID" value="ODM96863.1"/>
    <property type="molecule type" value="Genomic_DNA"/>
</dbReference>
<name>A0A1D2MUZ8_ORCCI</name>
<evidence type="ECO:0000313" key="1">
    <source>
        <dbReference type="EMBL" id="ODM96863.1"/>
    </source>
</evidence>
<sequence>MLSIHRNSLIYRKSISNAPAFSAGTSLVYNGEDAKLEVHVPIEQLESLIGYQFYKPPQQESFLRKFEQLSNLNKFINLFPTSLITVNNPIGYDLEVFTYPIIVRRHVSAFVPLRLNVTHRRVYLSDLKAVPLELRNNAIKLHRNIVSCSSLLLVNNSVSFGGFCTKLKFFRFSSNSRPWNFQVVFDLFPPILGKTMKDIYKLRVEPTWLYEDIQKSKHYASFQRVISPRSYRILVLHKNAAQRKQMVVSWLAEFFFHGGNPVSPSNINTDIFLLLETQPAEILPLPSIAIIQTFSVIKLCLSCSHFDSNAVKFIRVSTSLSEIQITPQVTQGEQQVMWEFPRDNSGSVILQESLTTCKTPYELSSFSEFHSFMSQMPVSQVVEFAMISILRKILMLNATHLSYCPISYKTIKPKNICSPLRPTSCLTSATIFIQHYSPAYNYYTWGIDFPSKILRFVSCGRAAKTLGFYHLTSVFDGTVWLSIILALLLPAPFYFFLTMLQPNSTTSCIHMTSEVGYYFQPIMLNEGPIWKLKNKFQALFNYTRFLPFTPQVRKFLDEFQDWNASAYLPVYHSLQEKYMWDTLSRCNKTALVMPELNCKLFAAMLNRQEGKQDSVYVGESILLSAKIGFSFRGYVPREFLTKMNAVGDSGIAEYWRKFVTDWLTGVRINAVSKSGNNVTKFEQLEKPTMEGNVSFCLLLPLQLENPDHDDEVYNIQTLFNLSEGKAVFKQCPESSDKSTWLVFGSPQKCYVSGSKGPCSDGELLLPIKENSIQGICRLEHPTLGIFPRHQNLRRKRDTSDEYEDGDDDLAYMLSRISLNSCRSGETYSFHQRREIDDEKGFVLPIAQNLNTELELKLQNNLTES</sequence>
<gene>
    <name evidence="1" type="ORF">Ocin01_09813</name>
</gene>
<protein>
    <submittedName>
        <fullName evidence="1">Uncharacterized protein</fullName>
    </submittedName>
</protein>
<dbReference type="AlphaFoldDB" id="A0A1D2MUZ8"/>
<keyword evidence="2" id="KW-1185">Reference proteome</keyword>
<accession>A0A1D2MUZ8</accession>